<evidence type="ECO:0000313" key="1">
    <source>
        <dbReference type="EMBL" id="SDF08992.1"/>
    </source>
</evidence>
<sequence>MDIFNSNRKLEELVMFGIDWGIFLRHDMEGQIAPFMYLKNGDEEYVRMLMTDGDPLEYAKKVLAQEEKPFQQFIVGYEGYLSDDQKERVDTIIVHSFDVTQGKGVSLGQMFSPKENGAFKKIDKVTFLGNPDIIIPLQPNLNPDYSVEEIGFNAIALSDNETGLTKYVAILTHDSPTIIANTCKQFLRGKFSSEKAHELSGDFEVKITDNCIKNTELLSFLVTNAIDEILTTDTITNWGDKYKRKASISATYNNEIIYESAIDVKPLVAASKKQEIDMSKLTTTELDQKFIEIINIPNARTNIEALTKMSELLKEYEKRGISTPDKRNPVKSGNTVEKKWWQFWK</sequence>
<evidence type="ECO:0000313" key="2">
    <source>
        <dbReference type="Proteomes" id="UP000182114"/>
    </source>
</evidence>
<keyword evidence="2" id="KW-1185">Reference proteome</keyword>
<accession>A0A1G7I8H9</accession>
<proteinExistence type="predicted"/>
<name>A0A1G7I8H9_9FLAO</name>
<dbReference type="EMBL" id="FNBD01000007">
    <property type="protein sequence ID" value="SDF08992.1"/>
    <property type="molecule type" value="Genomic_DNA"/>
</dbReference>
<dbReference type="RefSeq" id="WP_074538646.1">
    <property type="nucleotide sequence ID" value="NZ_FNBD01000007.1"/>
</dbReference>
<dbReference type="AlphaFoldDB" id="A0A1G7I8H9"/>
<protein>
    <submittedName>
        <fullName evidence="1">Uncharacterized protein</fullName>
    </submittedName>
</protein>
<reference evidence="2" key="1">
    <citation type="submission" date="2016-10" db="EMBL/GenBank/DDBJ databases">
        <authorList>
            <person name="Varghese N."/>
            <person name="Submissions S."/>
        </authorList>
    </citation>
    <scope>NUCLEOTIDE SEQUENCE [LARGE SCALE GENOMIC DNA]</scope>
    <source>
        <strain evidence="2">DSM 24729</strain>
    </source>
</reference>
<dbReference type="Proteomes" id="UP000182114">
    <property type="component" value="Unassembled WGS sequence"/>
</dbReference>
<organism evidence="1 2">
    <name type="scientific">Cellulophaga baltica</name>
    <dbReference type="NCBI Taxonomy" id="76594"/>
    <lineage>
        <taxon>Bacteria</taxon>
        <taxon>Pseudomonadati</taxon>
        <taxon>Bacteroidota</taxon>
        <taxon>Flavobacteriia</taxon>
        <taxon>Flavobacteriales</taxon>
        <taxon>Flavobacteriaceae</taxon>
        <taxon>Cellulophaga</taxon>
    </lineage>
</organism>
<gene>
    <name evidence="1" type="ORF">SAMN04487992_107105</name>
</gene>